<keyword evidence="3" id="KW-1185">Reference proteome</keyword>
<protein>
    <recommendedName>
        <fullName evidence="4">G-protein coupled receptors family 1 profile domain-containing protein</fullName>
    </recommendedName>
</protein>
<evidence type="ECO:0000256" key="1">
    <source>
        <dbReference type="SAM" id="Phobius"/>
    </source>
</evidence>
<dbReference type="Proteomes" id="UP000828390">
    <property type="component" value="Unassembled WGS sequence"/>
</dbReference>
<reference evidence="2" key="2">
    <citation type="submission" date="2020-11" db="EMBL/GenBank/DDBJ databases">
        <authorList>
            <person name="McCartney M.A."/>
            <person name="Auch B."/>
            <person name="Kono T."/>
            <person name="Mallez S."/>
            <person name="Becker A."/>
            <person name="Gohl D.M."/>
            <person name="Silverstein K.A.T."/>
            <person name="Koren S."/>
            <person name="Bechman K.B."/>
            <person name="Herman A."/>
            <person name="Abrahante J.E."/>
            <person name="Garbe J."/>
        </authorList>
    </citation>
    <scope>NUCLEOTIDE SEQUENCE</scope>
    <source>
        <strain evidence="2">Duluth1</strain>
        <tissue evidence="2">Whole animal</tissue>
    </source>
</reference>
<comment type="caution">
    <text evidence="2">The sequence shown here is derived from an EMBL/GenBank/DDBJ whole genome shotgun (WGS) entry which is preliminary data.</text>
</comment>
<dbReference type="Gene3D" id="1.20.1070.10">
    <property type="entry name" value="Rhodopsin 7-helix transmembrane proteins"/>
    <property type="match status" value="1"/>
</dbReference>
<evidence type="ECO:0000313" key="2">
    <source>
        <dbReference type="EMBL" id="KAH3874316.1"/>
    </source>
</evidence>
<gene>
    <name evidence="2" type="ORF">DPMN_037558</name>
</gene>
<proteinExistence type="predicted"/>
<dbReference type="AlphaFoldDB" id="A0A9D4MFK8"/>
<accession>A0A9D4MFK8</accession>
<evidence type="ECO:0000313" key="3">
    <source>
        <dbReference type="Proteomes" id="UP000828390"/>
    </source>
</evidence>
<feature type="transmembrane region" description="Helical" evidence="1">
    <location>
        <begin position="28"/>
        <end position="47"/>
    </location>
</feature>
<organism evidence="2 3">
    <name type="scientific">Dreissena polymorpha</name>
    <name type="common">Zebra mussel</name>
    <name type="synonym">Mytilus polymorpha</name>
    <dbReference type="NCBI Taxonomy" id="45954"/>
    <lineage>
        <taxon>Eukaryota</taxon>
        <taxon>Metazoa</taxon>
        <taxon>Spiralia</taxon>
        <taxon>Lophotrochozoa</taxon>
        <taxon>Mollusca</taxon>
        <taxon>Bivalvia</taxon>
        <taxon>Autobranchia</taxon>
        <taxon>Heteroconchia</taxon>
        <taxon>Euheterodonta</taxon>
        <taxon>Imparidentia</taxon>
        <taxon>Neoheterodontei</taxon>
        <taxon>Myida</taxon>
        <taxon>Dreissenoidea</taxon>
        <taxon>Dreissenidae</taxon>
        <taxon>Dreissena</taxon>
    </lineage>
</organism>
<keyword evidence="1" id="KW-0812">Transmembrane</keyword>
<keyword evidence="1" id="KW-1133">Transmembrane helix</keyword>
<sequence length="159" mass="18556">MNTCLPSTKGYHDLFDYVYRWIDFTLRLGAPFPLLLIGNVIIVMQLARSRSIRQRMNISGLAHDTRPVSLLMIALCVLFLVTMTPTLVMSVYFPYQREKLLALRSVDPYTAWYDAQYIVHLFHLRGCRSGQLLQRHLQLCHLRVQRIEVPRRAEEPALL</sequence>
<evidence type="ECO:0008006" key="4">
    <source>
        <dbReference type="Google" id="ProtNLM"/>
    </source>
</evidence>
<feature type="transmembrane region" description="Helical" evidence="1">
    <location>
        <begin position="68"/>
        <end position="95"/>
    </location>
</feature>
<dbReference type="EMBL" id="JAIWYP010000002">
    <property type="protein sequence ID" value="KAH3874316.1"/>
    <property type="molecule type" value="Genomic_DNA"/>
</dbReference>
<keyword evidence="1" id="KW-0472">Membrane</keyword>
<reference evidence="2" key="1">
    <citation type="journal article" date="2019" name="bioRxiv">
        <title>The Genome of the Zebra Mussel, Dreissena polymorpha: A Resource for Invasive Species Research.</title>
        <authorList>
            <person name="McCartney M.A."/>
            <person name="Auch B."/>
            <person name="Kono T."/>
            <person name="Mallez S."/>
            <person name="Zhang Y."/>
            <person name="Obille A."/>
            <person name="Becker A."/>
            <person name="Abrahante J.E."/>
            <person name="Garbe J."/>
            <person name="Badalamenti J.P."/>
            <person name="Herman A."/>
            <person name="Mangelson H."/>
            <person name="Liachko I."/>
            <person name="Sullivan S."/>
            <person name="Sone E.D."/>
            <person name="Koren S."/>
            <person name="Silverstein K.A.T."/>
            <person name="Beckman K.B."/>
            <person name="Gohl D.M."/>
        </authorList>
    </citation>
    <scope>NUCLEOTIDE SEQUENCE</scope>
    <source>
        <strain evidence="2">Duluth1</strain>
        <tissue evidence="2">Whole animal</tissue>
    </source>
</reference>
<name>A0A9D4MFK8_DREPO</name>